<evidence type="ECO:0000313" key="6">
    <source>
        <dbReference type="RefSeq" id="XP_027107568.1"/>
    </source>
</evidence>
<proteinExistence type="predicted"/>
<keyword evidence="1" id="KW-0175">Coiled coil</keyword>
<feature type="domain" description="DUF3444" evidence="3">
    <location>
        <begin position="327"/>
        <end position="547"/>
    </location>
</feature>
<evidence type="ECO:0000313" key="4">
    <source>
        <dbReference type="Proteomes" id="UP001652660"/>
    </source>
</evidence>
<dbReference type="Pfam" id="PF11926">
    <property type="entry name" value="DUF3444"/>
    <property type="match status" value="1"/>
</dbReference>
<name>A0A6P6W037_COFAR</name>
<feature type="region of interest" description="Disordered" evidence="2">
    <location>
        <begin position="226"/>
        <end position="265"/>
    </location>
</feature>
<reference evidence="5 6" key="2">
    <citation type="submission" date="2025-04" db="UniProtKB">
        <authorList>
            <consortium name="RefSeq"/>
        </authorList>
    </citation>
    <scope>IDENTIFICATION</scope>
    <source>
        <tissue evidence="5 6">Leaves</tissue>
    </source>
</reference>
<accession>A0A6P6W037</accession>
<organism evidence="4 5">
    <name type="scientific">Coffea arabica</name>
    <name type="common">Arabian coffee</name>
    <dbReference type="NCBI Taxonomy" id="13443"/>
    <lineage>
        <taxon>Eukaryota</taxon>
        <taxon>Viridiplantae</taxon>
        <taxon>Streptophyta</taxon>
        <taxon>Embryophyta</taxon>
        <taxon>Tracheophyta</taxon>
        <taxon>Spermatophyta</taxon>
        <taxon>Magnoliopsida</taxon>
        <taxon>eudicotyledons</taxon>
        <taxon>Gunneridae</taxon>
        <taxon>Pentapetalae</taxon>
        <taxon>asterids</taxon>
        <taxon>lamiids</taxon>
        <taxon>Gentianales</taxon>
        <taxon>Rubiaceae</taxon>
        <taxon>Ixoroideae</taxon>
        <taxon>Gardenieae complex</taxon>
        <taxon>Bertiereae - Coffeeae clade</taxon>
        <taxon>Coffeeae</taxon>
        <taxon>Coffea</taxon>
    </lineage>
</organism>
<evidence type="ECO:0000256" key="2">
    <source>
        <dbReference type="SAM" id="MobiDB-lite"/>
    </source>
</evidence>
<dbReference type="OrthoDB" id="1194450at2759"/>
<sequence>MGVLEEISGKFEQNLDLIRNCFGEALTGLEARENHLNGVQGSLSESSRELALMLEAIEARAKEFEEKEREFRLILEQGWKELDVKKNELSLIRDDIRVREEKLSEQEKLIGGLFERIELEGKHIGDLRCSVDEGFREICLKERQVADRWRELELVKKQIGSRENELDKKKEKLESLEKEIELREKVLGSKQGMLEARESELEAREKVLELQKELVMKQRELDSALKSKECCSNKPGSINPTPSPERTKKRRKSEDKGASENESEQRALIDLVGSDSGDSGHSGLGCDLKESHSVSESDSAYSGSACDLGQAGLGLANSNSSPTYHSNKLFNNFRRAYTLSSFRVGQIWARSYHSSNDKIQKLYARILKVRDPIVLVAWLQPVAHYQLTMPYKRSKSVKLPDTSQGWNEWIDTGLPVGCGGFICGKEEALSLSSCNFSYQVCYKETLTSWHLITHYLIHPQEGETWALYKDWNTNCWASKPDNHLRCQYEIVEIVQRNSFDTKVAYLDKLEGYASLYHRRSHDKEDIFVIHDEEFFRFSHAVPSFRMSSYKREGVPEGSFELDPKSLPAVF</sequence>
<reference evidence="4" key="1">
    <citation type="journal article" date="2025" name="Foods">
        <title>Unveiling the Microbial Signatures of Arabica Coffee Cherries: Insights into Ripeness Specific Diversity, Functional Traits, and Implications for Quality and Safety.</title>
        <authorList>
            <consortium name="RefSeq"/>
            <person name="Tenea G.N."/>
            <person name="Cifuentes V."/>
            <person name="Reyes P."/>
            <person name="Cevallos-Vallejos M."/>
        </authorList>
    </citation>
    <scope>NUCLEOTIDE SEQUENCE [LARGE SCALE GENOMIC DNA]</scope>
</reference>
<feature type="compositionally biased region" description="Basic and acidic residues" evidence="2">
    <location>
        <begin position="252"/>
        <end position="265"/>
    </location>
</feature>
<gene>
    <name evidence="5 6" type="primary">LOC113727542</name>
</gene>
<keyword evidence="4" id="KW-1185">Reference proteome</keyword>
<feature type="coiled-coil region" evidence="1">
    <location>
        <begin position="47"/>
        <end position="74"/>
    </location>
</feature>
<evidence type="ECO:0000313" key="5">
    <source>
        <dbReference type="RefSeq" id="XP_027107567.1"/>
    </source>
</evidence>
<evidence type="ECO:0000259" key="3">
    <source>
        <dbReference type="Pfam" id="PF11926"/>
    </source>
</evidence>
<dbReference type="GeneID" id="113727542"/>
<dbReference type="PANTHER" id="PTHR45089">
    <property type="entry name" value="DNAJ HEAT SHOCK AMINO-TERMINAL DOMAIN PROTEIN-RELATED"/>
    <property type="match status" value="1"/>
</dbReference>
<evidence type="ECO:0000256" key="1">
    <source>
        <dbReference type="SAM" id="Coils"/>
    </source>
</evidence>
<dbReference type="RefSeq" id="XP_027107568.1">
    <property type="nucleotide sequence ID" value="XM_027251767.1"/>
</dbReference>
<dbReference type="InterPro" id="IPR024593">
    <property type="entry name" value="DUF3444"/>
</dbReference>
<dbReference type="PANTHER" id="PTHR45089:SF59">
    <property type="entry name" value="DNAJ HEAT SHOCK N-TERMINAL DOMAIN-CONTAINING PROTEIN"/>
    <property type="match status" value="1"/>
</dbReference>
<dbReference type="RefSeq" id="XP_027107567.1">
    <property type="nucleotide sequence ID" value="XM_027251766.1"/>
</dbReference>
<dbReference type="Proteomes" id="UP001652660">
    <property type="component" value="Chromosome 2c"/>
</dbReference>
<protein>
    <submittedName>
        <fullName evidence="5 6">Uncharacterized protein LOC113727542</fullName>
    </submittedName>
</protein>
<dbReference type="AlphaFoldDB" id="A0A6P6W037"/>